<evidence type="ECO:0000256" key="17">
    <source>
        <dbReference type="ARBA" id="ARBA00023295"/>
    </source>
</evidence>
<dbReference type="InterPro" id="IPR000214">
    <property type="entry name" value="Znf_DNA_glyclase/AP_lyase"/>
</dbReference>
<evidence type="ECO:0000256" key="9">
    <source>
        <dbReference type="ARBA" id="ARBA00022763"/>
    </source>
</evidence>
<evidence type="ECO:0000313" key="23">
    <source>
        <dbReference type="EMBL" id="XDT74034.1"/>
    </source>
</evidence>
<dbReference type="PROSITE" id="PS01242">
    <property type="entry name" value="ZF_FPG_1"/>
    <property type="match status" value="1"/>
</dbReference>
<keyword evidence="11 23" id="KW-0378">Hydrolase</keyword>
<dbReference type="RefSeq" id="WP_369603009.1">
    <property type="nucleotide sequence ID" value="NZ_CP154858.1"/>
</dbReference>
<evidence type="ECO:0000256" key="15">
    <source>
        <dbReference type="ARBA" id="ARBA00023239"/>
    </source>
</evidence>
<dbReference type="PROSITE" id="PS51068">
    <property type="entry name" value="FPG_CAT"/>
    <property type="match status" value="1"/>
</dbReference>
<dbReference type="Pfam" id="PF06827">
    <property type="entry name" value="zf-FPG_IleRS"/>
    <property type="match status" value="1"/>
</dbReference>
<dbReference type="NCBIfam" id="NF002211">
    <property type="entry name" value="PRK01103.1"/>
    <property type="match status" value="1"/>
</dbReference>
<evidence type="ECO:0000259" key="21">
    <source>
        <dbReference type="PROSITE" id="PS51066"/>
    </source>
</evidence>
<dbReference type="GO" id="GO:0140078">
    <property type="term" value="F:class I DNA-(apurinic or apyrimidinic site) endonuclease activity"/>
    <property type="evidence" value="ECO:0007669"/>
    <property type="project" value="UniProtKB-EC"/>
</dbReference>
<evidence type="ECO:0000256" key="12">
    <source>
        <dbReference type="ARBA" id="ARBA00022833"/>
    </source>
</evidence>
<comment type="subunit">
    <text evidence="4">Monomer.</text>
</comment>
<evidence type="ECO:0000256" key="11">
    <source>
        <dbReference type="ARBA" id="ARBA00022801"/>
    </source>
</evidence>
<keyword evidence="8" id="KW-0479">Metal-binding</keyword>
<dbReference type="GO" id="GO:0034039">
    <property type="term" value="F:8-oxo-7,8-dihydroguanine DNA N-glycosylase activity"/>
    <property type="evidence" value="ECO:0007669"/>
    <property type="project" value="TreeGrafter"/>
</dbReference>
<evidence type="ECO:0000256" key="2">
    <source>
        <dbReference type="ARBA" id="ARBA00001947"/>
    </source>
</evidence>
<dbReference type="SMART" id="SM01232">
    <property type="entry name" value="H2TH"/>
    <property type="match status" value="1"/>
</dbReference>
<protein>
    <recommendedName>
        <fullName evidence="7">Formamidopyrimidine-DNA glycosylase</fullName>
        <ecNumber evidence="5">3.2.2.23</ecNumber>
        <ecNumber evidence="6">4.2.99.18</ecNumber>
    </recommendedName>
    <alternativeName>
        <fullName evidence="18">DNA-(apurinic or apyrimidinic site) lyase MutM</fullName>
    </alternativeName>
</protein>
<keyword evidence="13" id="KW-0238">DNA-binding</keyword>
<dbReference type="EC" id="4.2.99.18" evidence="6"/>
<evidence type="ECO:0000256" key="16">
    <source>
        <dbReference type="ARBA" id="ARBA00023268"/>
    </source>
</evidence>
<dbReference type="InterPro" id="IPR015887">
    <property type="entry name" value="DNA_glyclase_Znf_dom_DNA_BS"/>
</dbReference>
<comment type="similarity">
    <text evidence="3">Belongs to the FPG family.</text>
</comment>
<dbReference type="InterPro" id="IPR020629">
    <property type="entry name" value="FPG_Glyclase"/>
</dbReference>
<feature type="domain" description="FPG-type" evidence="21">
    <location>
        <begin position="215"/>
        <end position="249"/>
    </location>
</feature>
<keyword evidence="16" id="KW-0511">Multifunctional enzyme</keyword>
<dbReference type="SMART" id="SM00898">
    <property type="entry name" value="Fapy_DNA_glyco"/>
    <property type="match status" value="1"/>
</dbReference>
<evidence type="ECO:0000256" key="13">
    <source>
        <dbReference type="ARBA" id="ARBA00023125"/>
    </source>
</evidence>
<evidence type="ECO:0000256" key="4">
    <source>
        <dbReference type="ARBA" id="ARBA00011245"/>
    </source>
</evidence>
<dbReference type="Gene3D" id="1.10.8.50">
    <property type="match status" value="1"/>
</dbReference>
<keyword evidence="15 23" id="KW-0456">Lyase</keyword>
<gene>
    <name evidence="23" type="primary">mutM</name>
    <name evidence="23" type="ORF">AAIA72_13255</name>
</gene>
<dbReference type="GO" id="GO:0008270">
    <property type="term" value="F:zinc ion binding"/>
    <property type="evidence" value="ECO:0007669"/>
    <property type="project" value="UniProtKB-KW"/>
</dbReference>
<dbReference type="NCBIfam" id="TIGR00577">
    <property type="entry name" value="fpg"/>
    <property type="match status" value="1"/>
</dbReference>
<dbReference type="SUPFAM" id="SSF81624">
    <property type="entry name" value="N-terminal domain of MutM-like DNA repair proteins"/>
    <property type="match status" value="1"/>
</dbReference>
<accession>A0AB39V077</accession>
<keyword evidence="10 20" id="KW-0863">Zinc-finger</keyword>
<evidence type="ECO:0000259" key="22">
    <source>
        <dbReference type="PROSITE" id="PS51068"/>
    </source>
</evidence>
<evidence type="ECO:0000256" key="10">
    <source>
        <dbReference type="ARBA" id="ARBA00022771"/>
    </source>
</evidence>
<dbReference type="InterPro" id="IPR015886">
    <property type="entry name" value="H2TH_FPG"/>
</dbReference>
<evidence type="ECO:0000256" key="20">
    <source>
        <dbReference type="PROSITE-ProRule" id="PRU00391"/>
    </source>
</evidence>
<dbReference type="EC" id="3.2.2.23" evidence="5"/>
<evidence type="ECO:0000256" key="1">
    <source>
        <dbReference type="ARBA" id="ARBA00001668"/>
    </source>
</evidence>
<sequence length="249" mass="27685">MTDVRIRNPRLRHAPDPAALDALRGSRLQTVGRRAKYLLLDFGPDTLIVHLGMSGSLRIQTRTPDLRPHDHVILSFGTTHLVYHDPRRFGGFVLTRSETLPAHPLLAHLGPEPLSTAFSGEHLYRLSRNRRQPVKNFIMDQRVVVGVGNIYATEALFRAGIRPDRAAGRISAARYDRLAEVIRTVLHEALAQGGTTLRDFVQSDGKPGYFAQTLQAYGREGEPCITCGHVLRLVRLGGRASVFCPACQR</sequence>
<dbReference type="FunFam" id="1.10.8.50:FF:000003">
    <property type="entry name" value="Formamidopyrimidine-DNA glycosylase"/>
    <property type="match status" value="1"/>
</dbReference>
<dbReference type="KEGG" id="tcd:AAIA72_13255"/>
<dbReference type="SUPFAM" id="SSF46946">
    <property type="entry name" value="S13-like H2TH domain"/>
    <property type="match status" value="1"/>
</dbReference>
<dbReference type="PANTHER" id="PTHR22993:SF9">
    <property type="entry name" value="FORMAMIDOPYRIMIDINE-DNA GLYCOSYLASE"/>
    <property type="match status" value="1"/>
</dbReference>
<evidence type="ECO:0000256" key="6">
    <source>
        <dbReference type="ARBA" id="ARBA00012720"/>
    </source>
</evidence>
<evidence type="ECO:0000256" key="19">
    <source>
        <dbReference type="ARBA" id="ARBA00044632"/>
    </source>
</evidence>
<dbReference type="PANTHER" id="PTHR22993">
    <property type="entry name" value="FORMAMIDOPYRIMIDINE-DNA GLYCOSYLASE"/>
    <property type="match status" value="1"/>
</dbReference>
<evidence type="ECO:0000256" key="3">
    <source>
        <dbReference type="ARBA" id="ARBA00009409"/>
    </source>
</evidence>
<evidence type="ECO:0000256" key="18">
    <source>
        <dbReference type="ARBA" id="ARBA00030638"/>
    </source>
</evidence>
<dbReference type="PROSITE" id="PS51066">
    <property type="entry name" value="ZF_FPG_2"/>
    <property type="match status" value="1"/>
</dbReference>
<dbReference type="Gene3D" id="3.20.190.10">
    <property type="entry name" value="MutM-like, N-terminal"/>
    <property type="match status" value="1"/>
</dbReference>
<comment type="catalytic activity">
    <reaction evidence="1">
        <text>Hydrolysis of DNA containing ring-opened 7-methylguanine residues, releasing 2,6-diamino-4-hydroxy-5-(N-methyl)formamidopyrimidine.</text>
        <dbReference type="EC" id="3.2.2.23"/>
    </reaction>
</comment>
<dbReference type="EMBL" id="CP154858">
    <property type="protein sequence ID" value="XDT74034.1"/>
    <property type="molecule type" value="Genomic_DNA"/>
</dbReference>
<evidence type="ECO:0000256" key="8">
    <source>
        <dbReference type="ARBA" id="ARBA00022723"/>
    </source>
</evidence>
<keyword evidence="9" id="KW-0227">DNA damage</keyword>
<proteinExistence type="inferred from homology"/>
<dbReference type="Pfam" id="PF06831">
    <property type="entry name" value="H2TH"/>
    <property type="match status" value="1"/>
</dbReference>
<dbReference type="CDD" id="cd08966">
    <property type="entry name" value="EcFpg-like_N"/>
    <property type="match status" value="1"/>
</dbReference>
<dbReference type="Pfam" id="PF01149">
    <property type="entry name" value="Fapy_DNA_glyco"/>
    <property type="match status" value="1"/>
</dbReference>
<evidence type="ECO:0000256" key="14">
    <source>
        <dbReference type="ARBA" id="ARBA00023204"/>
    </source>
</evidence>
<dbReference type="GO" id="GO:0003684">
    <property type="term" value="F:damaged DNA binding"/>
    <property type="evidence" value="ECO:0007669"/>
    <property type="project" value="InterPro"/>
</dbReference>
<name>A0AB39V077_9GAMM</name>
<dbReference type="InterPro" id="IPR010979">
    <property type="entry name" value="Ribosomal_uS13-like_H2TH"/>
</dbReference>
<comment type="catalytic activity">
    <reaction evidence="19">
        <text>2'-deoxyribonucleotide-(2'-deoxyribose 5'-phosphate)-2'-deoxyribonucleotide-DNA = a 3'-end 2'-deoxyribonucleotide-(2,3-dehydro-2,3-deoxyribose 5'-phosphate)-DNA + a 5'-end 5'-phospho-2'-deoxyribonucleoside-DNA + H(+)</text>
        <dbReference type="Rhea" id="RHEA:66592"/>
        <dbReference type="Rhea" id="RHEA-COMP:13180"/>
        <dbReference type="Rhea" id="RHEA-COMP:16897"/>
        <dbReference type="Rhea" id="RHEA-COMP:17067"/>
        <dbReference type="ChEBI" id="CHEBI:15378"/>
        <dbReference type="ChEBI" id="CHEBI:136412"/>
        <dbReference type="ChEBI" id="CHEBI:157695"/>
        <dbReference type="ChEBI" id="CHEBI:167181"/>
        <dbReference type="EC" id="4.2.99.18"/>
    </reaction>
</comment>
<keyword evidence="17 23" id="KW-0326">Glycosidase</keyword>
<feature type="domain" description="Formamidopyrimidine-DNA glycosylase catalytic" evidence="22">
    <location>
        <begin position="1"/>
        <end position="90"/>
    </location>
</feature>
<organism evidence="23">
    <name type="scientific">Thermohahella caldifontis</name>
    <dbReference type="NCBI Taxonomy" id="3142973"/>
    <lineage>
        <taxon>Bacteria</taxon>
        <taxon>Pseudomonadati</taxon>
        <taxon>Pseudomonadota</taxon>
        <taxon>Gammaproteobacteria</taxon>
        <taxon>Oceanospirillales</taxon>
        <taxon>Hahellaceae</taxon>
        <taxon>Thermohahella</taxon>
    </lineage>
</organism>
<reference evidence="23" key="1">
    <citation type="submission" date="2024-05" db="EMBL/GenBank/DDBJ databases">
        <title>Genome sequencing of novel strain.</title>
        <authorList>
            <person name="Ganbat D."/>
            <person name="Ganbat S."/>
            <person name="Lee S.-J."/>
        </authorList>
    </citation>
    <scope>NUCLEOTIDE SEQUENCE</scope>
    <source>
        <strain evidence="23">SMD15-11</strain>
    </source>
</reference>
<dbReference type="InterPro" id="IPR012319">
    <property type="entry name" value="FPG_cat"/>
</dbReference>
<evidence type="ECO:0000256" key="7">
    <source>
        <dbReference type="ARBA" id="ARBA00016240"/>
    </source>
</evidence>
<dbReference type="SUPFAM" id="SSF57716">
    <property type="entry name" value="Glucocorticoid receptor-like (DNA-binding domain)"/>
    <property type="match status" value="1"/>
</dbReference>
<keyword evidence="12" id="KW-0862">Zinc</keyword>
<dbReference type="AlphaFoldDB" id="A0AB39V077"/>
<comment type="cofactor">
    <cofactor evidence="2">
        <name>Zn(2+)</name>
        <dbReference type="ChEBI" id="CHEBI:29105"/>
    </cofactor>
</comment>
<keyword evidence="14" id="KW-0234">DNA repair</keyword>
<dbReference type="GO" id="GO:0006284">
    <property type="term" value="P:base-excision repair"/>
    <property type="evidence" value="ECO:0007669"/>
    <property type="project" value="InterPro"/>
</dbReference>
<dbReference type="InterPro" id="IPR035937">
    <property type="entry name" value="FPG_N"/>
</dbReference>
<evidence type="ECO:0000256" key="5">
    <source>
        <dbReference type="ARBA" id="ARBA00012024"/>
    </source>
</evidence>
<dbReference type="InterPro" id="IPR010663">
    <property type="entry name" value="Znf_FPG/IleRS"/>
</dbReference>